<dbReference type="EMBL" id="HBUF01050061">
    <property type="protein sequence ID" value="CAG6621386.1"/>
    <property type="molecule type" value="Transcribed_RNA"/>
</dbReference>
<dbReference type="EMBL" id="HBUF01050062">
    <property type="protein sequence ID" value="CAG6621387.1"/>
    <property type="molecule type" value="Transcribed_RNA"/>
</dbReference>
<proteinExistence type="predicted"/>
<evidence type="ECO:0000313" key="1">
    <source>
        <dbReference type="EMBL" id="CAG6621386.1"/>
    </source>
</evidence>
<protein>
    <submittedName>
        <fullName evidence="1">Uncharacterized protein</fullName>
    </submittedName>
</protein>
<sequence>MSLGKIIIITIYYMNYRTPFIVVKFKIVYFWPTSMSYFYNRYLPIYLSIYLPTVTCHFKEQLRIHFRLKNIAKGWSNTTHLKSFRNDMGARGIPSALEKKKKMYQKKNNYNASIHKDILGSKIST</sequence>
<name>A0A8D8M6D5_9HEMI</name>
<accession>A0A8D8M6D5</accession>
<dbReference type="AlphaFoldDB" id="A0A8D8M6D5"/>
<reference evidence="1" key="1">
    <citation type="submission" date="2021-05" db="EMBL/GenBank/DDBJ databases">
        <authorList>
            <person name="Alioto T."/>
            <person name="Alioto T."/>
            <person name="Gomez Garrido J."/>
        </authorList>
    </citation>
    <scope>NUCLEOTIDE SEQUENCE</scope>
</reference>
<organism evidence="1">
    <name type="scientific">Cacopsylla melanoneura</name>
    <dbReference type="NCBI Taxonomy" id="428564"/>
    <lineage>
        <taxon>Eukaryota</taxon>
        <taxon>Metazoa</taxon>
        <taxon>Ecdysozoa</taxon>
        <taxon>Arthropoda</taxon>
        <taxon>Hexapoda</taxon>
        <taxon>Insecta</taxon>
        <taxon>Pterygota</taxon>
        <taxon>Neoptera</taxon>
        <taxon>Paraneoptera</taxon>
        <taxon>Hemiptera</taxon>
        <taxon>Sternorrhyncha</taxon>
        <taxon>Psylloidea</taxon>
        <taxon>Psyllidae</taxon>
        <taxon>Psyllinae</taxon>
        <taxon>Cacopsylla</taxon>
    </lineage>
</organism>